<gene>
    <name evidence="1" type="ORF">SPPG_06537</name>
</gene>
<dbReference type="InParanoid" id="A0A0L0H9C4"/>
<protein>
    <submittedName>
        <fullName evidence="1">Uncharacterized protein</fullName>
    </submittedName>
</protein>
<reference evidence="1 2" key="1">
    <citation type="submission" date="2009-08" db="EMBL/GenBank/DDBJ databases">
        <title>The Genome Sequence of Spizellomyces punctatus strain DAOM BR117.</title>
        <authorList>
            <consortium name="The Broad Institute Genome Sequencing Platform"/>
            <person name="Russ C."/>
            <person name="Cuomo C."/>
            <person name="Shea T."/>
            <person name="Young S.K."/>
            <person name="Zeng Q."/>
            <person name="Koehrsen M."/>
            <person name="Haas B."/>
            <person name="Borodovsky M."/>
            <person name="Guigo R."/>
            <person name="Alvarado L."/>
            <person name="Berlin A."/>
            <person name="Bochicchio J."/>
            <person name="Borenstein D."/>
            <person name="Chapman S."/>
            <person name="Chen Z."/>
            <person name="Engels R."/>
            <person name="Freedman E."/>
            <person name="Gellesch M."/>
            <person name="Goldberg J."/>
            <person name="Griggs A."/>
            <person name="Gujja S."/>
            <person name="Heiman D."/>
            <person name="Hepburn T."/>
            <person name="Howarth C."/>
            <person name="Jen D."/>
            <person name="Larson L."/>
            <person name="Lewis B."/>
            <person name="Mehta T."/>
            <person name="Park D."/>
            <person name="Pearson M."/>
            <person name="Roberts A."/>
            <person name="Saif S."/>
            <person name="Shenoy N."/>
            <person name="Sisk P."/>
            <person name="Stolte C."/>
            <person name="Sykes S."/>
            <person name="Thomson T."/>
            <person name="Walk T."/>
            <person name="White J."/>
            <person name="Yandava C."/>
            <person name="Burger G."/>
            <person name="Gray M.W."/>
            <person name="Holland P.W.H."/>
            <person name="King N."/>
            <person name="Lang F.B.F."/>
            <person name="Roger A.J."/>
            <person name="Ruiz-Trillo I."/>
            <person name="Lander E."/>
            <person name="Nusbaum C."/>
        </authorList>
    </citation>
    <scope>NUCLEOTIDE SEQUENCE [LARGE SCALE GENOMIC DNA]</scope>
    <source>
        <strain evidence="1 2">DAOM BR117</strain>
    </source>
</reference>
<dbReference type="VEuPathDB" id="FungiDB:SPPG_06537"/>
<evidence type="ECO:0000313" key="1">
    <source>
        <dbReference type="EMBL" id="KNC98130.1"/>
    </source>
</evidence>
<dbReference type="Proteomes" id="UP000053201">
    <property type="component" value="Unassembled WGS sequence"/>
</dbReference>
<dbReference type="OrthoDB" id="2127323at2759"/>
<organism evidence="1 2">
    <name type="scientific">Spizellomyces punctatus (strain DAOM BR117)</name>
    <dbReference type="NCBI Taxonomy" id="645134"/>
    <lineage>
        <taxon>Eukaryota</taxon>
        <taxon>Fungi</taxon>
        <taxon>Fungi incertae sedis</taxon>
        <taxon>Chytridiomycota</taxon>
        <taxon>Chytridiomycota incertae sedis</taxon>
        <taxon>Chytridiomycetes</taxon>
        <taxon>Spizellomycetales</taxon>
        <taxon>Spizellomycetaceae</taxon>
        <taxon>Spizellomyces</taxon>
    </lineage>
</organism>
<accession>A0A0L0H9C4</accession>
<evidence type="ECO:0000313" key="2">
    <source>
        <dbReference type="Proteomes" id="UP000053201"/>
    </source>
</evidence>
<dbReference type="EMBL" id="KQ257461">
    <property type="protein sequence ID" value="KNC98130.1"/>
    <property type="molecule type" value="Genomic_DNA"/>
</dbReference>
<proteinExistence type="predicted"/>
<sequence length="174" mass="19508">MTIEPIVEAKPDSLSIHVPTNVCLTAQNDVLPADNNEPTIRLLHNINNRLARLEQLLISEESTPATLQSTIPGTIISSADALCPQSLATRFIRSIPSRAIAAARNAVLRQLQSFAITTVSSLLMFLWIRKLRKVFLKWAILLLFKTAEWTRHENMRAFRKAGQKALMVATRILQ</sequence>
<dbReference type="AlphaFoldDB" id="A0A0L0H9C4"/>
<keyword evidence="2" id="KW-1185">Reference proteome</keyword>
<dbReference type="GeneID" id="27689831"/>
<name>A0A0L0H9C4_SPIPD</name>
<dbReference type="RefSeq" id="XP_016606170.1">
    <property type="nucleotide sequence ID" value="XM_016754739.1"/>
</dbReference>